<evidence type="ECO:0000256" key="7">
    <source>
        <dbReference type="ARBA" id="ARBA00023180"/>
    </source>
</evidence>
<dbReference type="InterPro" id="IPR043325">
    <property type="entry name" value="LTSS"/>
</dbReference>
<dbReference type="Gene3D" id="1.10.110.10">
    <property type="entry name" value="Plant lipid-transfer and hydrophobic proteins"/>
    <property type="match status" value="1"/>
</dbReference>
<organism evidence="10 11">
    <name type="scientific">Actinidia rufa</name>
    <dbReference type="NCBI Taxonomy" id="165716"/>
    <lineage>
        <taxon>Eukaryota</taxon>
        <taxon>Viridiplantae</taxon>
        <taxon>Streptophyta</taxon>
        <taxon>Embryophyta</taxon>
        <taxon>Tracheophyta</taxon>
        <taxon>Spermatophyta</taxon>
        <taxon>Magnoliopsida</taxon>
        <taxon>eudicotyledons</taxon>
        <taxon>Gunneridae</taxon>
        <taxon>Pentapetalae</taxon>
        <taxon>asterids</taxon>
        <taxon>Ericales</taxon>
        <taxon>Actinidiaceae</taxon>
        <taxon>Actinidia</taxon>
    </lineage>
</organism>
<sequence>MKGDLHVKVPPDSPHAKIETSVVDDELLAKPSPMGMAGSVAYSLTQQSARLAEDGWLQDVSQIFGRATAPPQLCCGGLHQLYHQQPNCICLLLNDSTLSSFPINTTLALQLPLLCNLQLDSSTCSGLPLPPSSPASQVSFGTTTNSNSAASPTVTLGPRPTIIGFGQSGGARLNMEGHLVVTAAAAILCTKLLSH</sequence>
<keyword evidence="6" id="KW-1015">Disulfide bond</keyword>
<keyword evidence="7" id="KW-0325">Glycoprotein</keyword>
<proteinExistence type="inferred from homology"/>
<dbReference type="PANTHER" id="PTHR33044">
    <property type="entry name" value="BIFUNCTIONAL INHIBITOR/LIPID-TRANSFER PROTEIN/SEED STORAGE 2S ALBUMIN SUPERFAMILY PROTEIN-RELATED"/>
    <property type="match status" value="1"/>
</dbReference>
<evidence type="ECO:0000313" key="11">
    <source>
        <dbReference type="Proteomes" id="UP000585474"/>
    </source>
</evidence>
<dbReference type="InterPro" id="IPR036312">
    <property type="entry name" value="Bifun_inhib/LTP/seed_sf"/>
</dbReference>
<gene>
    <name evidence="10" type="ORF">Acr_26g0000690</name>
</gene>
<dbReference type="Pfam" id="PF14368">
    <property type="entry name" value="LTP_2"/>
    <property type="match status" value="1"/>
</dbReference>
<evidence type="ECO:0000256" key="8">
    <source>
        <dbReference type="ARBA" id="ARBA00023288"/>
    </source>
</evidence>
<dbReference type="SUPFAM" id="SSF47699">
    <property type="entry name" value="Bifunctional inhibitor/lipid-transfer protein/seed storage 2S albumin"/>
    <property type="match status" value="1"/>
</dbReference>
<accession>A0A7J0H133</accession>
<dbReference type="AlphaFoldDB" id="A0A7J0H133"/>
<dbReference type="EMBL" id="BJWL01000026">
    <property type="protein sequence ID" value="GFZ16799.1"/>
    <property type="molecule type" value="Genomic_DNA"/>
</dbReference>
<comment type="subcellular location">
    <subcellularLocation>
        <location evidence="1">Cell membrane</location>
        <topology evidence="1">Lipid-anchor</topology>
        <topology evidence="1">GPI-anchor</topology>
    </subcellularLocation>
</comment>
<evidence type="ECO:0000256" key="3">
    <source>
        <dbReference type="ARBA" id="ARBA00022475"/>
    </source>
</evidence>
<evidence type="ECO:0000259" key="9">
    <source>
        <dbReference type="Pfam" id="PF14368"/>
    </source>
</evidence>
<dbReference type="CDD" id="cd00010">
    <property type="entry name" value="AAI_LTSS"/>
    <property type="match status" value="1"/>
</dbReference>
<keyword evidence="8" id="KW-0449">Lipoprotein</keyword>
<keyword evidence="4" id="KW-0336">GPI-anchor</keyword>
<evidence type="ECO:0000256" key="5">
    <source>
        <dbReference type="ARBA" id="ARBA00022729"/>
    </source>
</evidence>
<keyword evidence="11" id="KW-1185">Reference proteome</keyword>
<dbReference type="InterPro" id="IPR016140">
    <property type="entry name" value="Bifunc_inhib/LTP/seed_store"/>
</dbReference>
<feature type="domain" description="Bifunctional inhibitor/plant lipid transfer protein/seed storage helical" evidence="9">
    <location>
        <begin position="66"/>
        <end position="124"/>
    </location>
</feature>
<reference evidence="10 11" key="1">
    <citation type="submission" date="2019-07" db="EMBL/GenBank/DDBJ databases">
        <title>De Novo Assembly of kiwifruit Actinidia rufa.</title>
        <authorList>
            <person name="Sugita-Konishi S."/>
            <person name="Sato K."/>
            <person name="Mori E."/>
            <person name="Abe Y."/>
            <person name="Kisaki G."/>
            <person name="Hamano K."/>
            <person name="Suezawa K."/>
            <person name="Otani M."/>
            <person name="Fukuda T."/>
            <person name="Manabe T."/>
            <person name="Gomi K."/>
            <person name="Tabuchi M."/>
            <person name="Akimitsu K."/>
            <person name="Kataoka I."/>
        </authorList>
    </citation>
    <scope>NUCLEOTIDE SEQUENCE [LARGE SCALE GENOMIC DNA]</scope>
    <source>
        <strain evidence="11">cv. Fuchu</strain>
    </source>
</reference>
<evidence type="ECO:0000313" key="10">
    <source>
        <dbReference type="EMBL" id="GFZ16799.1"/>
    </source>
</evidence>
<dbReference type="OrthoDB" id="664243at2759"/>
<comment type="caution">
    <text evidence="10">The sequence shown here is derived from an EMBL/GenBank/DDBJ whole genome shotgun (WGS) entry which is preliminary data.</text>
</comment>
<dbReference type="GO" id="GO:0098552">
    <property type="term" value="C:side of membrane"/>
    <property type="evidence" value="ECO:0007669"/>
    <property type="project" value="UniProtKB-KW"/>
</dbReference>
<evidence type="ECO:0000256" key="1">
    <source>
        <dbReference type="ARBA" id="ARBA00004609"/>
    </source>
</evidence>
<dbReference type="Proteomes" id="UP000585474">
    <property type="component" value="Unassembled WGS sequence"/>
</dbReference>
<keyword evidence="3" id="KW-1003">Cell membrane</keyword>
<protein>
    <recommendedName>
        <fullName evidence="9">Bifunctional inhibitor/plant lipid transfer protein/seed storage helical domain-containing protein</fullName>
    </recommendedName>
</protein>
<keyword evidence="4" id="KW-0472">Membrane</keyword>
<evidence type="ECO:0000256" key="4">
    <source>
        <dbReference type="ARBA" id="ARBA00022622"/>
    </source>
</evidence>
<evidence type="ECO:0000256" key="6">
    <source>
        <dbReference type="ARBA" id="ARBA00023157"/>
    </source>
</evidence>
<name>A0A7J0H133_9ERIC</name>
<dbReference type="GO" id="GO:0005886">
    <property type="term" value="C:plasma membrane"/>
    <property type="evidence" value="ECO:0007669"/>
    <property type="project" value="UniProtKB-SubCell"/>
</dbReference>
<evidence type="ECO:0000256" key="2">
    <source>
        <dbReference type="ARBA" id="ARBA00009748"/>
    </source>
</evidence>
<comment type="similarity">
    <text evidence="2">Belongs to the plant LTP family.</text>
</comment>
<keyword evidence="5" id="KW-0732">Signal</keyword>